<protein>
    <recommendedName>
        <fullName evidence="2">Alpha-L-glutamate ligase-related protein ATP-grasp domain-containing protein</fullName>
    </recommendedName>
</protein>
<feature type="domain" description="Alpha-L-glutamate ligase-related protein ATP-grasp" evidence="2">
    <location>
        <begin position="270"/>
        <end position="403"/>
    </location>
</feature>
<dbReference type="Proteomes" id="UP000441399">
    <property type="component" value="Unassembled WGS sequence"/>
</dbReference>
<keyword evidence="1" id="KW-0472">Membrane</keyword>
<dbReference type="EMBL" id="CACSIO010000023">
    <property type="protein sequence ID" value="CAA0116809.1"/>
    <property type="molecule type" value="Genomic_DNA"/>
</dbReference>
<feature type="transmembrane region" description="Helical" evidence="1">
    <location>
        <begin position="57"/>
        <end position="79"/>
    </location>
</feature>
<evidence type="ECO:0000259" key="2">
    <source>
        <dbReference type="Pfam" id="PF14397"/>
    </source>
</evidence>
<accession>A0A5S9QEK4</accession>
<reference evidence="3 4" key="1">
    <citation type="submission" date="2019-11" db="EMBL/GenBank/DDBJ databases">
        <authorList>
            <person name="Holert J."/>
        </authorList>
    </citation>
    <scope>NUCLEOTIDE SEQUENCE [LARGE SCALE GENOMIC DNA]</scope>
    <source>
        <strain evidence="3">SB11_3</strain>
    </source>
</reference>
<dbReference type="OrthoDB" id="5822672at2"/>
<evidence type="ECO:0000256" key="1">
    <source>
        <dbReference type="SAM" id="Phobius"/>
    </source>
</evidence>
<organism evidence="3 4">
    <name type="scientific">BD1-7 clade bacterium</name>
    <dbReference type="NCBI Taxonomy" id="2029982"/>
    <lineage>
        <taxon>Bacteria</taxon>
        <taxon>Pseudomonadati</taxon>
        <taxon>Pseudomonadota</taxon>
        <taxon>Gammaproteobacteria</taxon>
        <taxon>Cellvibrionales</taxon>
        <taxon>Spongiibacteraceae</taxon>
        <taxon>BD1-7 clade</taxon>
    </lineage>
</organism>
<evidence type="ECO:0000313" key="3">
    <source>
        <dbReference type="EMBL" id="CAA0116809.1"/>
    </source>
</evidence>
<name>A0A5S9QEK4_9GAMM</name>
<sequence length="417" mass="47610">MASGIYRYFQRLTQQVIQRQVPHALLSWRYFQRNPSDSVRQHRQVFLKAWPQLPRPAWWLIALYSYTLWYLWFAPVYIYRAWMAHRERLLTDDGVSYRRHLADLIALAYGHGIPPLGYYQYRLYRVASVHWLDFIFVHELPQWHLVQSPTISRCSQQCMLDKLSMAQALAEAKLTGIPTVAQFAVGDRLPNDFLLKHTSLFFKPLRGSRKRGCMTFVDETLIVEDQTMTQPNPIENALNAAFAQEDYLVQPLLMNAPALVVWAKQLSIAEAIGCDQLVTFRLVTRYRNGIVDLIAATIELPTCDNHGFVHALQLDTETGAIKPLSLALTEKHLQVCRHSMAERQSFADTPMTVPSWPMLVQTVLAAHAEFTDIYTVGWDLALTTEGPVVIEGNVNWDVVPHQRGGERPLASVLSGAL</sequence>
<keyword evidence="4" id="KW-1185">Reference proteome</keyword>
<dbReference type="Pfam" id="PF14397">
    <property type="entry name" value="ATPgrasp_ST"/>
    <property type="match status" value="1"/>
</dbReference>
<gene>
    <name evidence="3" type="ORF">OPDIPICF_01941</name>
</gene>
<dbReference type="AlphaFoldDB" id="A0A5S9QEK4"/>
<dbReference type="InterPro" id="IPR039523">
    <property type="entry name" value="RimK-rel_E_lig_ATP-grasp"/>
</dbReference>
<proteinExistence type="predicted"/>
<evidence type="ECO:0000313" key="4">
    <source>
        <dbReference type="Proteomes" id="UP000441399"/>
    </source>
</evidence>
<keyword evidence="1" id="KW-0812">Transmembrane</keyword>
<keyword evidence="1" id="KW-1133">Transmembrane helix</keyword>